<dbReference type="Proteomes" id="UP000237662">
    <property type="component" value="Unassembled WGS sequence"/>
</dbReference>
<dbReference type="EMBL" id="PTJC01000005">
    <property type="protein sequence ID" value="PPK88548.1"/>
    <property type="molecule type" value="Genomic_DNA"/>
</dbReference>
<dbReference type="Gene3D" id="1.10.530.10">
    <property type="match status" value="1"/>
</dbReference>
<proteinExistence type="predicted"/>
<evidence type="ECO:0000259" key="2">
    <source>
        <dbReference type="SMART" id="SM00047"/>
    </source>
</evidence>
<dbReference type="Pfam" id="PF01832">
    <property type="entry name" value="Glucosaminidase"/>
    <property type="match status" value="1"/>
</dbReference>
<comment type="caution">
    <text evidence="3">The sequence shown here is derived from an EMBL/GenBank/DDBJ whole genome shotgun (WGS) entry which is preliminary data.</text>
</comment>
<evidence type="ECO:0000313" key="3">
    <source>
        <dbReference type="EMBL" id="PPK88548.1"/>
    </source>
</evidence>
<gene>
    <name evidence="3" type="ORF">CLV84_1516</name>
</gene>
<dbReference type="InterPro" id="IPR051056">
    <property type="entry name" value="Glycosyl_Hydrolase_73"/>
</dbReference>
<dbReference type="PANTHER" id="PTHR33308:SF9">
    <property type="entry name" value="PEPTIDOGLYCAN HYDROLASE FLGJ"/>
    <property type="match status" value="1"/>
</dbReference>
<keyword evidence="4" id="KW-1185">Reference proteome</keyword>
<sequence>MCTQAVPMIYLPIPAGWRHYLNGIYRRLYRQFTSPWTKLAVLALLAIFATRKELSFSLSINGGEWFGLAAPSVFGSADSETSIASLVGYTPEKREWTAREREQLNYVAQYGNIAVSQMEDHGIPASITLAQGILESGIGKSTLALRNNNHFGLKCFSKQCKKGHCSNHSDDHHKDFFRIFSSPEESYLAHSQLLQKDRYRPLFSLDSKDYRGWARGLSKAGYATDPKYADKLIRTIENLQLYRLDR</sequence>
<dbReference type="GO" id="GO:0004040">
    <property type="term" value="F:amidase activity"/>
    <property type="evidence" value="ECO:0007669"/>
    <property type="project" value="InterPro"/>
</dbReference>
<name>A0A2S6IAM9_9BACT</name>
<dbReference type="SMART" id="SM00047">
    <property type="entry name" value="LYZ2"/>
    <property type="match status" value="1"/>
</dbReference>
<reference evidence="3 4" key="1">
    <citation type="submission" date="2018-02" db="EMBL/GenBank/DDBJ databases">
        <title>Genomic Encyclopedia of Archaeal and Bacterial Type Strains, Phase II (KMG-II): from individual species to whole genera.</title>
        <authorList>
            <person name="Goeker M."/>
        </authorList>
    </citation>
    <scope>NUCLEOTIDE SEQUENCE [LARGE SCALE GENOMIC DNA]</scope>
    <source>
        <strain evidence="3 4">DSM 29526</strain>
    </source>
</reference>
<feature type="domain" description="Mannosyl-glycoprotein endo-beta-N-acetylglucosamidase-like" evidence="2">
    <location>
        <begin position="95"/>
        <end position="245"/>
    </location>
</feature>
<protein>
    <submittedName>
        <fullName evidence="3">Flagellum-specific peptidoglycan hydrolase FlgJ</fullName>
    </submittedName>
</protein>
<dbReference type="AlphaFoldDB" id="A0A2S6IAM9"/>
<accession>A0A2S6IAM9</accession>
<dbReference type="PANTHER" id="PTHR33308">
    <property type="entry name" value="PEPTIDOGLYCAN HYDROLASE FLGJ"/>
    <property type="match status" value="1"/>
</dbReference>
<organism evidence="3 4">
    <name type="scientific">Neolewinella xylanilytica</name>
    <dbReference type="NCBI Taxonomy" id="1514080"/>
    <lineage>
        <taxon>Bacteria</taxon>
        <taxon>Pseudomonadati</taxon>
        <taxon>Bacteroidota</taxon>
        <taxon>Saprospiria</taxon>
        <taxon>Saprospirales</taxon>
        <taxon>Lewinellaceae</taxon>
        <taxon>Neolewinella</taxon>
    </lineage>
</organism>
<keyword evidence="1 3" id="KW-0378">Hydrolase</keyword>
<evidence type="ECO:0000256" key="1">
    <source>
        <dbReference type="ARBA" id="ARBA00022801"/>
    </source>
</evidence>
<evidence type="ECO:0000313" key="4">
    <source>
        <dbReference type="Proteomes" id="UP000237662"/>
    </source>
</evidence>
<dbReference type="InterPro" id="IPR002901">
    <property type="entry name" value="MGlyc_endo_b_GlcNAc-like_dom"/>
</dbReference>